<sequence length="501" mass="55744">MQGSTSQVTQESNGHDCTEETKLETLRQDDTITVGDAVIRDTATTGPSADTAHATDFNADTRLNTHRPHYSQRGKVRSIWSRDSEEDKELGGHEIAQRCRGQEADRGDTEILDDLPLVDINVDALKHIASYYLPGSHGSCTAVTNLSHGSFHDVRLLHFADGWTCIARLKRDDDPLEKLESELATVQYVRRHTKIPVPRTYFVNPNRNHAVGAAFTIIERVPGMALCDLYKTQLSWAHELATIEQISDAIAQLVALTFDEAGFLIVDGVIQPPHSTNSKRSRFFSTSDYFHAYLQEDALTLSANARGLYPEIWDDMHTFLDTVAEDPVYSPPFRLVHPDFATRNIMFSHDDLAQPPMLTGIIDWESSSTTIPYYAINYPEWIAPYPDENGSTLRLRDHFKQTLLAHSSVDAEERAMTCESLAKQDARLNDFREVFMLGPCLNAASEEWQAETYMNARRMEVAAAESDASTNSMISSDSVSEGGSGDSGEGDGDSVETDETS</sequence>
<dbReference type="AlphaFoldDB" id="A0A1V8TGS2"/>
<dbReference type="OrthoDB" id="2906425at2759"/>
<evidence type="ECO:0000259" key="2">
    <source>
        <dbReference type="Pfam" id="PF01636"/>
    </source>
</evidence>
<feature type="compositionally biased region" description="Polar residues" evidence="1">
    <location>
        <begin position="1"/>
        <end position="12"/>
    </location>
</feature>
<dbReference type="InterPro" id="IPR011009">
    <property type="entry name" value="Kinase-like_dom_sf"/>
</dbReference>
<feature type="compositionally biased region" description="Basic residues" evidence="1">
    <location>
        <begin position="64"/>
        <end position="76"/>
    </location>
</feature>
<dbReference type="Proteomes" id="UP000192596">
    <property type="component" value="Unassembled WGS sequence"/>
</dbReference>
<dbReference type="PANTHER" id="PTHR21310">
    <property type="entry name" value="AMINOGLYCOSIDE PHOSPHOTRANSFERASE-RELATED-RELATED"/>
    <property type="match status" value="1"/>
</dbReference>
<reference evidence="4" key="1">
    <citation type="submission" date="2017-03" db="EMBL/GenBank/DDBJ databases">
        <title>Genomes of endolithic fungi from Antarctica.</title>
        <authorList>
            <person name="Coleine C."/>
            <person name="Masonjones S."/>
            <person name="Stajich J.E."/>
        </authorList>
    </citation>
    <scope>NUCLEOTIDE SEQUENCE [LARGE SCALE GENOMIC DNA]</scope>
    <source>
        <strain evidence="4">CCFEE 5527</strain>
    </source>
</reference>
<dbReference type="EMBL" id="NAJO01000008">
    <property type="protein sequence ID" value="OQO10579.1"/>
    <property type="molecule type" value="Genomic_DNA"/>
</dbReference>
<dbReference type="Gene3D" id="3.90.1200.10">
    <property type="match status" value="1"/>
</dbReference>
<feature type="compositionally biased region" description="Basic and acidic residues" evidence="1">
    <location>
        <begin position="13"/>
        <end position="22"/>
    </location>
</feature>
<dbReference type="InParanoid" id="A0A1V8TGS2"/>
<evidence type="ECO:0000313" key="4">
    <source>
        <dbReference type="Proteomes" id="UP000192596"/>
    </source>
</evidence>
<dbReference type="Pfam" id="PF01636">
    <property type="entry name" value="APH"/>
    <property type="match status" value="1"/>
</dbReference>
<feature type="region of interest" description="Disordered" evidence="1">
    <location>
        <begin position="1"/>
        <end position="22"/>
    </location>
</feature>
<dbReference type="SUPFAM" id="SSF56112">
    <property type="entry name" value="Protein kinase-like (PK-like)"/>
    <property type="match status" value="1"/>
</dbReference>
<dbReference type="InterPro" id="IPR002575">
    <property type="entry name" value="Aminoglycoside_PTrfase"/>
</dbReference>
<feature type="region of interest" description="Disordered" evidence="1">
    <location>
        <begin position="62"/>
        <end position="92"/>
    </location>
</feature>
<comment type="caution">
    <text evidence="3">The sequence shown here is derived from an EMBL/GenBank/DDBJ whole genome shotgun (WGS) entry which is preliminary data.</text>
</comment>
<feature type="compositionally biased region" description="Acidic residues" evidence="1">
    <location>
        <begin position="488"/>
        <end position="501"/>
    </location>
</feature>
<feature type="compositionally biased region" description="Basic and acidic residues" evidence="1">
    <location>
        <begin position="80"/>
        <end position="92"/>
    </location>
</feature>
<protein>
    <recommendedName>
        <fullName evidence="2">Aminoglycoside phosphotransferase domain-containing protein</fullName>
    </recommendedName>
</protein>
<feature type="domain" description="Aminoglycoside phosphotransferase" evidence="2">
    <location>
        <begin position="146"/>
        <end position="374"/>
    </location>
</feature>
<dbReference type="STRING" id="1507870.A0A1V8TGS2"/>
<gene>
    <name evidence="3" type="ORF">B0A48_03877</name>
</gene>
<name>A0A1V8TGS2_9PEZI</name>
<accession>A0A1V8TGS2</accession>
<dbReference type="InterPro" id="IPR051678">
    <property type="entry name" value="AGP_Transferase"/>
</dbReference>
<dbReference type="PANTHER" id="PTHR21310:SF15">
    <property type="entry name" value="AMINOGLYCOSIDE PHOSPHOTRANSFERASE DOMAIN-CONTAINING PROTEIN"/>
    <property type="match status" value="1"/>
</dbReference>
<evidence type="ECO:0000313" key="3">
    <source>
        <dbReference type="EMBL" id="OQO10579.1"/>
    </source>
</evidence>
<evidence type="ECO:0000256" key="1">
    <source>
        <dbReference type="SAM" id="MobiDB-lite"/>
    </source>
</evidence>
<feature type="region of interest" description="Disordered" evidence="1">
    <location>
        <begin position="464"/>
        <end position="501"/>
    </location>
</feature>
<proteinExistence type="predicted"/>
<organism evidence="3 4">
    <name type="scientific">Cryoendolithus antarcticus</name>
    <dbReference type="NCBI Taxonomy" id="1507870"/>
    <lineage>
        <taxon>Eukaryota</taxon>
        <taxon>Fungi</taxon>
        <taxon>Dikarya</taxon>
        <taxon>Ascomycota</taxon>
        <taxon>Pezizomycotina</taxon>
        <taxon>Dothideomycetes</taxon>
        <taxon>Dothideomycetidae</taxon>
        <taxon>Cladosporiales</taxon>
        <taxon>Cladosporiaceae</taxon>
        <taxon>Cryoendolithus</taxon>
    </lineage>
</organism>
<keyword evidence="4" id="KW-1185">Reference proteome</keyword>